<dbReference type="Pfam" id="PF00168">
    <property type="entry name" value="C2"/>
    <property type="match status" value="1"/>
</dbReference>
<evidence type="ECO:0008006" key="9">
    <source>
        <dbReference type="Google" id="ProtNLM"/>
    </source>
</evidence>
<comment type="caution">
    <text evidence="6">The sequence shown here is derived from an EMBL/GenBank/DDBJ whole genome shotgun (WGS) entry which is preliminary data.</text>
</comment>
<dbReference type="SUPFAM" id="SSF50729">
    <property type="entry name" value="PH domain-like"/>
    <property type="match status" value="1"/>
</dbReference>
<gene>
    <name evidence="6" type="ORF">GPM918_LOCUS8068</name>
    <name evidence="7" type="ORF">SRO942_LOCUS8068</name>
</gene>
<feature type="compositionally biased region" description="Low complexity" evidence="3">
    <location>
        <begin position="953"/>
        <end position="967"/>
    </location>
</feature>
<dbReference type="Gene3D" id="2.60.40.150">
    <property type="entry name" value="C2 domain"/>
    <property type="match status" value="1"/>
</dbReference>
<reference evidence="6" key="1">
    <citation type="submission" date="2021-02" db="EMBL/GenBank/DDBJ databases">
        <authorList>
            <person name="Nowell W R."/>
        </authorList>
    </citation>
    <scope>NUCLEOTIDE SEQUENCE</scope>
</reference>
<dbReference type="GO" id="GO:0005096">
    <property type="term" value="F:GTPase activator activity"/>
    <property type="evidence" value="ECO:0007669"/>
    <property type="project" value="UniProtKB-KW"/>
</dbReference>
<sequence>MTPQRILPGSRVSTRDDVIDRLKYLQDISLTREEMNNVTRAIRQQGRISFSDLSKISNELINFDGKRTIDDSLLQNDKCIDDDLWYRKYVELNTKTKILIFHSTEYCVRASKSPDASDLSSTVNTNENIHITNVHIDCSSSPSSTSTNSVQQHLCNRPCLMLPSLSEYSTASFNSLIQTQQSTATLTPMNSYYQTSKDSSPDHLSSIGTLSTEISSSSKYVPSSTSVVQTPTTTNRQTKTKLSYLFGRTKPKEILTPNGGHPSESLKRTKSVTKLERQKRYLSGAKILNSPTSYLPITNRSRSHESLFASSSSSHQIMLKDCHIRTLHPSVLDNNFCLQITTPQSKQYLKCKTQADCQKWIHALRETCDPNLNTTQRTDNSLDIWILEAKGLPSKRKYYCKIFLDDDIYGKTTAKERRDILFWGESFTFKDLPEGCTVLRCKICRELERRKKRDNEIGYVDIPLATITGNQFVEQWYPVYTISSNSKEKTRDTTFNIRIKAKYQAIDILPLDKYQQLQQYIERDYLRLIRILEPHISLRDKDELGMNYYLYSIIVNLFLFFFFKATSLTRIAQYLSFSTSFLVDIVKAEIQSTPDLTLTFRGNSIATKAMEAYMKLIGETYLKDTLTKFVIDIVINNSTEHELEVDPGRVSNTQHLERNQIGLRTLCEKVWLGIQQSHTTFPNELKRIFWALRQWHYSQSSSDETMFNLISGSVFLRFLCPAILSPNLFGLTQEYPSEKSSRKLTLIAKTLQTLANFSRFGNKESYMKFMNDFVGKESDNMRRFLANISTVNHDYETYRYLQQREKNELNKCDIDLGREYSILHGTLAELFKQIDSQIRDNLLELNDILNEISDTKMLYLNTKGTPLSNVHYHHHHHHHIYLNSPSPSITPYTKSYYTPDHSPTLSSTTCYSPIIKDHSIMAQSKQASVPYSLCNHQNQSLMDSNNRLTADYSTISSSSSHSTSSSTNWNTENQKHSIHFHHHHHSPNVTAEKPLNNLPLKQPCIQLNSDGYEESISSSHRSVYGSQISLSQLSSSLAPTSGYHSYSNSQSNSPIDAGSTNINQNKENVINGSIGVNNKQQLQQQQPFPLAFKNPVFKFSSCNHRLKKPTIICSEKQLIDFNLNQEQNESEDSNNISDIDENDDEQRQQENIQYSNNEQSLEQNLINNSPIHHSSQSHSTKALYFVNSLCPTNLKQTTVQNPFLLINQSPSQTSLSSLQCFSSRQPLSGSCHSLNVDTSSNTIQQPLLFVNNSFSPSTIINRSTQSLNHPTSSISVTPAYNCQYFIQQDEQIEPIRASTTNDTNRRQSLQPPKMGLKALNHLVNKELPRSQMLNLYQEEKYRRQESEKQQERLQNELVQFRQQIHHLQHLMYLIDENVTIDGSLSDGNDSFSSSSSSLSYDADVTNIDDIEDDSKPNYYLEKNYCLNDIEQTEMMNKCFFLYRREDNINDDEA</sequence>
<dbReference type="Proteomes" id="UP000663829">
    <property type="component" value="Unassembled WGS sequence"/>
</dbReference>
<dbReference type="Gene3D" id="2.30.29.30">
    <property type="entry name" value="Pleckstrin-homology domain (PH domain)/Phosphotyrosine-binding domain (PTB)"/>
    <property type="match status" value="1"/>
</dbReference>
<evidence type="ECO:0000313" key="8">
    <source>
        <dbReference type="Proteomes" id="UP000663829"/>
    </source>
</evidence>
<feature type="region of interest" description="Disordered" evidence="3">
    <location>
        <begin position="1125"/>
        <end position="1148"/>
    </location>
</feature>
<evidence type="ECO:0000259" key="4">
    <source>
        <dbReference type="PROSITE" id="PS50004"/>
    </source>
</evidence>
<dbReference type="InterPro" id="IPR035892">
    <property type="entry name" value="C2_domain_sf"/>
</dbReference>
<dbReference type="Proteomes" id="UP000681722">
    <property type="component" value="Unassembled WGS sequence"/>
</dbReference>
<dbReference type="Pfam" id="PF25321">
    <property type="entry name" value="PH_RASGAP"/>
    <property type="match status" value="1"/>
</dbReference>
<feature type="domain" description="Ras-GAP" evidence="5">
    <location>
        <begin position="565"/>
        <end position="756"/>
    </location>
</feature>
<dbReference type="PROSITE" id="PS50018">
    <property type="entry name" value="RAS_GTPASE_ACTIV_2"/>
    <property type="match status" value="1"/>
</dbReference>
<accession>A0A813YV38</accession>
<dbReference type="InterPro" id="IPR023152">
    <property type="entry name" value="RasGAP_CS"/>
</dbReference>
<dbReference type="PANTHER" id="PTHR10194">
    <property type="entry name" value="RAS GTPASE-ACTIVATING PROTEINS"/>
    <property type="match status" value="1"/>
</dbReference>
<dbReference type="InterPro" id="IPR039360">
    <property type="entry name" value="Ras_GTPase"/>
</dbReference>
<evidence type="ECO:0000256" key="1">
    <source>
        <dbReference type="ARBA" id="ARBA00022468"/>
    </source>
</evidence>
<dbReference type="SUPFAM" id="SSF48350">
    <property type="entry name" value="GTPase activation domain, GAP"/>
    <property type="match status" value="1"/>
</dbReference>
<dbReference type="InterPro" id="IPR008936">
    <property type="entry name" value="Rho_GTPase_activation_prot"/>
</dbReference>
<feature type="domain" description="C2" evidence="4">
    <location>
        <begin position="360"/>
        <end position="477"/>
    </location>
</feature>
<dbReference type="InterPro" id="IPR057606">
    <property type="entry name" value="SynGAP1-like_PH"/>
</dbReference>
<organism evidence="6 8">
    <name type="scientific">Didymodactylos carnosus</name>
    <dbReference type="NCBI Taxonomy" id="1234261"/>
    <lineage>
        <taxon>Eukaryota</taxon>
        <taxon>Metazoa</taxon>
        <taxon>Spiralia</taxon>
        <taxon>Gnathifera</taxon>
        <taxon>Rotifera</taxon>
        <taxon>Eurotatoria</taxon>
        <taxon>Bdelloidea</taxon>
        <taxon>Philodinida</taxon>
        <taxon>Philodinidae</taxon>
        <taxon>Didymodactylos</taxon>
    </lineage>
</organism>
<evidence type="ECO:0000313" key="6">
    <source>
        <dbReference type="EMBL" id="CAF0889953.1"/>
    </source>
</evidence>
<dbReference type="PROSITE" id="PS50004">
    <property type="entry name" value="C2"/>
    <property type="match status" value="1"/>
</dbReference>
<evidence type="ECO:0000256" key="2">
    <source>
        <dbReference type="SAM" id="Coils"/>
    </source>
</evidence>
<dbReference type="SMART" id="SM00239">
    <property type="entry name" value="C2"/>
    <property type="match status" value="1"/>
</dbReference>
<proteinExistence type="predicted"/>
<feature type="region of interest" description="Disordered" evidence="3">
    <location>
        <begin position="251"/>
        <end position="270"/>
    </location>
</feature>
<feature type="coiled-coil region" evidence="2">
    <location>
        <begin position="1336"/>
        <end position="1370"/>
    </location>
</feature>
<dbReference type="OrthoDB" id="5572587at2759"/>
<dbReference type="InterPro" id="IPR011993">
    <property type="entry name" value="PH-like_dom_sf"/>
</dbReference>
<dbReference type="CDD" id="cd04013">
    <property type="entry name" value="C2_SynGAP_like"/>
    <property type="match status" value="1"/>
</dbReference>
<name>A0A813YV38_9BILA</name>
<evidence type="ECO:0000259" key="5">
    <source>
        <dbReference type="PROSITE" id="PS50018"/>
    </source>
</evidence>
<feature type="region of interest" description="Disordered" evidence="3">
    <location>
        <begin position="1039"/>
        <end position="1063"/>
    </location>
</feature>
<keyword evidence="8" id="KW-1185">Reference proteome</keyword>
<dbReference type="InterPro" id="IPR000008">
    <property type="entry name" value="C2_dom"/>
</dbReference>
<dbReference type="PANTHER" id="PTHR10194:SF60">
    <property type="entry name" value="RAS GTPASE-ACTIVATING PROTEIN RASKOL"/>
    <property type="match status" value="1"/>
</dbReference>
<dbReference type="EMBL" id="CAJOBC010001370">
    <property type="protein sequence ID" value="CAF3674453.1"/>
    <property type="molecule type" value="Genomic_DNA"/>
</dbReference>
<dbReference type="Gene3D" id="1.10.506.10">
    <property type="entry name" value="GTPase Activation - p120gap, domain 1"/>
    <property type="match status" value="2"/>
</dbReference>
<dbReference type="SUPFAM" id="SSF49562">
    <property type="entry name" value="C2 domain (Calcium/lipid-binding domain, CaLB)"/>
    <property type="match status" value="1"/>
</dbReference>
<evidence type="ECO:0000256" key="3">
    <source>
        <dbReference type="SAM" id="MobiDB-lite"/>
    </source>
</evidence>
<keyword evidence="2" id="KW-0175">Coiled coil</keyword>
<dbReference type="EMBL" id="CAJNOQ010001370">
    <property type="protein sequence ID" value="CAF0889953.1"/>
    <property type="molecule type" value="Genomic_DNA"/>
</dbReference>
<dbReference type="PROSITE" id="PS00509">
    <property type="entry name" value="RAS_GTPASE_ACTIV_1"/>
    <property type="match status" value="1"/>
</dbReference>
<dbReference type="InterPro" id="IPR001936">
    <property type="entry name" value="RasGAP_dom"/>
</dbReference>
<feature type="compositionally biased region" description="Acidic residues" evidence="3">
    <location>
        <begin position="1128"/>
        <end position="1144"/>
    </location>
</feature>
<dbReference type="SMART" id="SM00323">
    <property type="entry name" value="RasGAP"/>
    <property type="match status" value="1"/>
</dbReference>
<keyword evidence="1" id="KW-0343">GTPase activation</keyword>
<protein>
    <recommendedName>
        <fullName evidence="9">Ras GTPase-activating protein</fullName>
    </recommendedName>
</protein>
<dbReference type="Pfam" id="PF00616">
    <property type="entry name" value="RasGAP"/>
    <property type="match status" value="2"/>
</dbReference>
<feature type="region of interest" description="Disordered" evidence="3">
    <location>
        <begin position="952"/>
        <end position="971"/>
    </location>
</feature>
<evidence type="ECO:0000313" key="7">
    <source>
        <dbReference type="EMBL" id="CAF3674453.1"/>
    </source>
</evidence>